<accession>A0A1F4U6R2</accession>
<feature type="chain" id="PRO_5009514782" description="Translocation and assembly module TamB C-terminal domain-containing protein" evidence="5">
    <location>
        <begin position="25"/>
        <end position="1388"/>
    </location>
</feature>
<reference evidence="7 8" key="1">
    <citation type="journal article" date="2016" name="Nat. Commun.">
        <title>Thousands of microbial genomes shed light on interconnected biogeochemical processes in an aquifer system.</title>
        <authorList>
            <person name="Anantharaman K."/>
            <person name="Brown C.T."/>
            <person name="Hug L.A."/>
            <person name="Sharon I."/>
            <person name="Castelle C.J."/>
            <person name="Probst A.J."/>
            <person name="Thomas B.C."/>
            <person name="Singh A."/>
            <person name="Wilkins M.J."/>
            <person name="Karaoz U."/>
            <person name="Brodie E.L."/>
            <person name="Williams K.H."/>
            <person name="Hubbard S.S."/>
            <person name="Banfield J.F."/>
        </authorList>
    </citation>
    <scope>NUCLEOTIDE SEQUENCE [LARGE SCALE GENOMIC DNA]</scope>
</reference>
<dbReference type="Proteomes" id="UP000179242">
    <property type="component" value="Unassembled WGS sequence"/>
</dbReference>
<dbReference type="InterPro" id="IPR007452">
    <property type="entry name" value="TamB_C"/>
</dbReference>
<keyword evidence="5" id="KW-0732">Signal</keyword>
<evidence type="ECO:0000256" key="3">
    <source>
        <dbReference type="ARBA" id="ARBA00022989"/>
    </source>
</evidence>
<feature type="signal peptide" evidence="5">
    <location>
        <begin position="1"/>
        <end position="24"/>
    </location>
</feature>
<keyword evidence="3" id="KW-1133">Transmembrane helix</keyword>
<gene>
    <name evidence="7" type="ORF">A2438_06490</name>
</gene>
<protein>
    <recommendedName>
        <fullName evidence="6">Translocation and assembly module TamB C-terminal domain-containing protein</fullName>
    </recommendedName>
</protein>
<evidence type="ECO:0000313" key="7">
    <source>
        <dbReference type="EMBL" id="OGC40644.1"/>
    </source>
</evidence>
<evidence type="ECO:0000256" key="1">
    <source>
        <dbReference type="ARBA" id="ARBA00004167"/>
    </source>
</evidence>
<feature type="domain" description="Translocation and assembly module TamB C-terminal" evidence="6">
    <location>
        <begin position="973"/>
        <end position="1361"/>
    </location>
</feature>
<dbReference type="EMBL" id="MEUJ01000003">
    <property type="protein sequence ID" value="OGC40644.1"/>
    <property type="molecule type" value="Genomic_DNA"/>
</dbReference>
<comment type="subcellular location">
    <subcellularLocation>
        <location evidence="1">Membrane</location>
        <topology evidence="1">Single-pass membrane protein</topology>
    </subcellularLocation>
</comment>
<proteinExistence type="predicted"/>
<evidence type="ECO:0000256" key="5">
    <source>
        <dbReference type="SAM" id="SignalP"/>
    </source>
</evidence>
<evidence type="ECO:0000256" key="2">
    <source>
        <dbReference type="ARBA" id="ARBA00022692"/>
    </source>
</evidence>
<name>A0A1F4U6R2_UNCSA</name>
<organism evidence="7 8">
    <name type="scientific">candidate division WOR-1 bacterium RIFOXYC2_FULL_46_14</name>
    <dbReference type="NCBI Taxonomy" id="1802587"/>
    <lineage>
        <taxon>Bacteria</taxon>
        <taxon>Bacillati</taxon>
        <taxon>Saganbacteria</taxon>
    </lineage>
</organism>
<evidence type="ECO:0000256" key="4">
    <source>
        <dbReference type="ARBA" id="ARBA00023136"/>
    </source>
</evidence>
<dbReference type="GO" id="GO:0009306">
    <property type="term" value="P:protein secretion"/>
    <property type="evidence" value="ECO:0007669"/>
    <property type="project" value="InterPro"/>
</dbReference>
<evidence type="ECO:0000313" key="8">
    <source>
        <dbReference type="Proteomes" id="UP000179242"/>
    </source>
</evidence>
<keyword evidence="2" id="KW-0812">Transmembrane</keyword>
<comment type="caution">
    <text evidence="7">The sequence shown here is derived from an EMBL/GenBank/DDBJ whole genome shotgun (WGS) entry which is preliminary data.</text>
</comment>
<dbReference type="Pfam" id="PF04357">
    <property type="entry name" value="TamB"/>
    <property type="match status" value="1"/>
</dbReference>
<sequence>MPAKIFKATLILTACLLLSGFSLPNPTEALRENVRQQALASFRGLFHKEVKIGSAGGRILGQIVLKDVEISEDFKAKTVKINFNLVKFMQNKGDVVPAITSIEIDGGEVRAIRDKNNQINLTALFVDPNAKSNTPIDFPTKAKIYVKNSKAEYLDQPLGYKNKFEALNGTIDLRQPPILRFTANTVSQGIKIKINGESNLAKQDIKLEINSNPVNLTLNYAGNRLLISSSSDLNINAPGISGRAKSILNVSGTIQDLNGKITTVFTNASALGQQLDRGEADFSYNRGKIVLKKLDLKSKDASLSGHGTVLSDMETALFVDAKGIVLSGENFIGTTGAVIKRFAGTLSFKADHAFLSAPIRNLTASGRIEIENGKIADQIIDSASGEVSVSKGKIDFPFLVVKRKKSVLTVSGKTGINYPTDLKIAAHNLDLEDLKILNLFLPPREQNLTGRADFDLSINGLIESETELLSLSPLLDLTYSGKLAVRNGVVHGVKIVSAEADFDFTRRCLAIRNAAIDGVNSKIIGSADYRNGIWSTATSGYLDTDDFASYLNEYGNFDGTGTFQLGMDSRPNGKLSINFKNVFFNKIALGNVKAGIEIKENLLSFYDPLVIEAPASKYELSGKFDLSSQKPDLLFKISKTEINDLARLSAKIWNIVSPRAQKDLKFKKVVFPDPEDYQLYPGYLELWAKIKPETIKEEDFRIPDIKGEVQAEIKITERIDFSGKIIRPVYRDYQFDSLELEGQYQNQLLSFKKAWVTKKDGYLSAWGTLNNLRFKGRDLPVDLLGLILGKKDYKGKFNLDGTFGGEPDNPKVSLSLQGRDLSLADIKYREISAEASLENKELMIGFFDLKTETGKSHLDGTLSLKDFLFDLNVEISNEALGLINLFNDTVHYRKGKADGKMRISNNTAEGSFEVKDAVFEVLKPSSKIERVNLALSGDGNLLRLTKLQGIWFGKGTKYYPNRLSLAANINLASQTINASLFDTLITMDLENSYAGKVYCEKLKLKGSLSKPLLSGKLTFSDGILYLPEGGKSSPPPVSAAFDLNLNFLKNMYVTSGNLNSMDLTNLFINLEVQGRDLVLKGDTAAPTLAGEVQLKRGAVTVFNREFDLLSATDQEKFYPYDAEKVGQNYARFSPEYGIFPYLNITGKVVVLEDSVPTPPNSSLPAIPTTAPESTTMPLEKKEINVVAKIRGVPGATDLVRGLKIDFEAFTEDKNTSPSQMVKAPYSDKDVRFLLLPDFVRSFIGTSKENVQGSDVAADYLDSRLKVMVFRNLERRLEESLGLESLTLQYNFGKDLRRTFGSTSTATTTPQPLYGIGFIKGFYDRLYVDLKYAQFDQSIATYKNATSLNYEITYRLSPTFGLAYYQEPLTYSGVNTNYYKLTLKGAVQF</sequence>
<evidence type="ECO:0000259" key="6">
    <source>
        <dbReference type="Pfam" id="PF04357"/>
    </source>
</evidence>
<dbReference type="GO" id="GO:0005886">
    <property type="term" value="C:plasma membrane"/>
    <property type="evidence" value="ECO:0007669"/>
    <property type="project" value="InterPro"/>
</dbReference>
<keyword evidence="4" id="KW-0472">Membrane</keyword>